<reference evidence="1 2" key="1">
    <citation type="submission" date="2023-10" db="EMBL/GenBank/DDBJ databases">
        <title>Chromosome-scale genome assembly provides insights into flower coloration mechanisms of Canna indica.</title>
        <authorList>
            <person name="Li C."/>
        </authorList>
    </citation>
    <scope>NUCLEOTIDE SEQUENCE [LARGE SCALE GENOMIC DNA]</scope>
    <source>
        <tissue evidence="1">Flower</tissue>
    </source>
</reference>
<dbReference type="Proteomes" id="UP001327560">
    <property type="component" value="Chromosome 4"/>
</dbReference>
<gene>
    <name evidence="1" type="ORF">Cni_G11704</name>
</gene>
<evidence type="ECO:0000313" key="2">
    <source>
        <dbReference type="Proteomes" id="UP001327560"/>
    </source>
</evidence>
<sequence>MDRGEDLSDWASTIRRCQPIMRGNTLPRDREGILLEMVAAKNNIDMEEGSLDLEIDMEYKTVSGVAGPLAIRTKIKRFVPTWHQISRDC</sequence>
<accession>A0AAQ3Q9S7</accession>
<dbReference type="EMBL" id="CP136893">
    <property type="protein sequence ID" value="WOL02984.1"/>
    <property type="molecule type" value="Genomic_DNA"/>
</dbReference>
<dbReference type="AlphaFoldDB" id="A0AAQ3Q9S7"/>
<proteinExistence type="predicted"/>
<evidence type="ECO:0000313" key="1">
    <source>
        <dbReference type="EMBL" id="WOL02984.1"/>
    </source>
</evidence>
<keyword evidence="2" id="KW-1185">Reference proteome</keyword>
<organism evidence="1 2">
    <name type="scientific">Canna indica</name>
    <name type="common">Indian-shot</name>
    <dbReference type="NCBI Taxonomy" id="4628"/>
    <lineage>
        <taxon>Eukaryota</taxon>
        <taxon>Viridiplantae</taxon>
        <taxon>Streptophyta</taxon>
        <taxon>Embryophyta</taxon>
        <taxon>Tracheophyta</taxon>
        <taxon>Spermatophyta</taxon>
        <taxon>Magnoliopsida</taxon>
        <taxon>Liliopsida</taxon>
        <taxon>Zingiberales</taxon>
        <taxon>Cannaceae</taxon>
        <taxon>Canna</taxon>
    </lineage>
</organism>
<name>A0AAQ3Q9S7_9LILI</name>
<protein>
    <submittedName>
        <fullName evidence="1">V-type H+-transporting ATPase subunit B</fullName>
    </submittedName>
</protein>